<proteinExistence type="predicted"/>
<protein>
    <submittedName>
        <fullName evidence="2">Uncharacterized protein</fullName>
    </submittedName>
</protein>
<accession>X1DYV5</accession>
<organism evidence="2">
    <name type="scientific">marine sediment metagenome</name>
    <dbReference type="NCBI Taxonomy" id="412755"/>
    <lineage>
        <taxon>unclassified sequences</taxon>
        <taxon>metagenomes</taxon>
        <taxon>ecological metagenomes</taxon>
    </lineage>
</organism>
<name>X1DYV5_9ZZZZ</name>
<evidence type="ECO:0000256" key="1">
    <source>
        <dbReference type="SAM" id="Coils"/>
    </source>
</evidence>
<evidence type="ECO:0000313" key="2">
    <source>
        <dbReference type="EMBL" id="GAH13385.1"/>
    </source>
</evidence>
<sequence length="78" mass="8843">MLESLKKQIQELEADVEELEELVRAKKSAKETAAAQEQAKMFLEEIFAPYIDGVCSIWGVSPEEALRILIDEKATFDK</sequence>
<dbReference type="EMBL" id="BART01032664">
    <property type="protein sequence ID" value="GAH13385.1"/>
    <property type="molecule type" value="Genomic_DNA"/>
</dbReference>
<feature type="non-terminal residue" evidence="2">
    <location>
        <position position="78"/>
    </location>
</feature>
<feature type="coiled-coil region" evidence="1">
    <location>
        <begin position="2"/>
        <end position="39"/>
    </location>
</feature>
<reference evidence="2" key="1">
    <citation type="journal article" date="2014" name="Front. Microbiol.">
        <title>High frequency of phylogenetically diverse reductive dehalogenase-homologous genes in deep subseafloor sedimentary metagenomes.</title>
        <authorList>
            <person name="Kawai M."/>
            <person name="Futagami T."/>
            <person name="Toyoda A."/>
            <person name="Takaki Y."/>
            <person name="Nishi S."/>
            <person name="Hori S."/>
            <person name="Arai W."/>
            <person name="Tsubouchi T."/>
            <person name="Morono Y."/>
            <person name="Uchiyama I."/>
            <person name="Ito T."/>
            <person name="Fujiyama A."/>
            <person name="Inagaki F."/>
            <person name="Takami H."/>
        </authorList>
    </citation>
    <scope>NUCLEOTIDE SEQUENCE</scope>
    <source>
        <strain evidence="2">Expedition CK06-06</strain>
    </source>
</reference>
<keyword evidence="1" id="KW-0175">Coiled coil</keyword>
<dbReference type="AlphaFoldDB" id="X1DYV5"/>
<gene>
    <name evidence="2" type="ORF">S01H4_56382</name>
</gene>
<comment type="caution">
    <text evidence="2">The sequence shown here is derived from an EMBL/GenBank/DDBJ whole genome shotgun (WGS) entry which is preliminary data.</text>
</comment>